<reference evidence="4 5" key="1">
    <citation type="journal article" date="2018" name="Aquat. Microb. Ecol.">
        <title>Gammaproteobacterial methanotrophs dominate.</title>
        <authorList>
            <person name="Rissanen A.J."/>
            <person name="Saarenheimo J."/>
            <person name="Tiirola M."/>
            <person name="Peura S."/>
            <person name="Aalto S.L."/>
            <person name="Karvinen A."/>
            <person name="Nykanen H."/>
        </authorList>
    </citation>
    <scope>NUCLEOTIDE SEQUENCE [LARGE SCALE GENOMIC DNA]</scope>
    <source>
        <strain evidence="4">AMbin10</strain>
    </source>
</reference>
<feature type="chain" id="PRO_5016001413" evidence="2">
    <location>
        <begin position="23"/>
        <end position="511"/>
    </location>
</feature>
<dbReference type="InterPro" id="IPR000917">
    <property type="entry name" value="Sulfatase_N"/>
</dbReference>
<dbReference type="Gene3D" id="3.40.720.10">
    <property type="entry name" value="Alkaline Phosphatase, subunit A"/>
    <property type="match status" value="1"/>
</dbReference>
<evidence type="ECO:0000313" key="5">
    <source>
        <dbReference type="Proteomes" id="UP000249396"/>
    </source>
</evidence>
<accession>A0A2W4SYN3</accession>
<evidence type="ECO:0000259" key="3">
    <source>
        <dbReference type="Pfam" id="PF00884"/>
    </source>
</evidence>
<feature type="compositionally biased region" description="Basic and acidic residues" evidence="1">
    <location>
        <begin position="164"/>
        <end position="178"/>
    </location>
</feature>
<dbReference type="InterPro" id="IPR052701">
    <property type="entry name" value="GAG_Ulvan_Degrading_Sulfatases"/>
</dbReference>
<gene>
    <name evidence="4" type="ORF">DM484_18435</name>
</gene>
<comment type="caution">
    <text evidence="4">The sequence shown here is derived from an EMBL/GenBank/DDBJ whole genome shotgun (WGS) entry which is preliminary data.</text>
</comment>
<protein>
    <submittedName>
        <fullName evidence="4">Arylsulfatase</fullName>
    </submittedName>
</protein>
<dbReference type="EMBL" id="QJPH01000382">
    <property type="protein sequence ID" value="PZN75587.1"/>
    <property type="molecule type" value="Genomic_DNA"/>
</dbReference>
<name>A0A2W4SYN3_9GAMM</name>
<evidence type="ECO:0000256" key="1">
    <source>
        <dbReference type="SAM" id="MobiDB-lite"/>
    </source>
</evidence>
<dbReference type="SUPFAM" id="SSF53649">
    <property type="entry name" value="Alkaline phosphatase-like"/>
    <property type="match status" value="1"/>
</dbReference>
<evidence type="ECO:0000256" key="2">
    <source>
        <dbReference type="SAM" id="SignalP"/>
    </source>
</evidence>
<dbReference type="PANTHER" id="PTHR43751:SF2">
    <property type="entry name" value="SULFATASE N-TERMINAL DOMAIN-CONTAINING PROTEIN"/>
    <property type="match status" value="1"/>
</dbReference>
<dbReference type="CDD" id="cd16142">
    <property type="entry name" value="ARS_like"/>
    <property type="match status" value="1"/>
</dbReference>
<dbReference type="Proteomes" id="UP000249396">
    <property type="component" value="Unassembled WGS sequence"/>
</dbReference>
<dbReference type="InterPro" id="IPR017850">
    <property type="entry name" value="Alkaline_phosphatase_core_sf"/>
</dbReference>
<feature type="signal peptide" evidence="2">
    <location>
        <begin position="1"/>
        <end position="22"/>
    </location>
</feature>
<sequence>MQRVFTLIAVLCGLLSHSALYAADKPPNIVVIFGDDVGWMNVSSFGGDILGVKTPNIDHLAKEGLKLTSFYAQPSCTAGRAAFITGQLPVRTGLTTVGTTGSPAGLQKEDITLAEILKTKGYATAQFGKNHLGDLEEHLPHRHGFDEFWGNLYHLNGNEDLEDPDRPSNPEFRKKFDPRGIVSGTVNGPTKDEGPLTVERMKTFDDEVAAKSLDFLDRRAKDGKPFFLWHNSSRQHVFIHLKKESEGQSRAGREDIYGNGLKEHDAHVGQLLDKLDKTGLAKNTIVIYTTDNGAYQYMWPEGGTSPFRGDKGTTWEGGLRVPFVIRWPGTEGGRVSSEIVDMTDLLPTLAAAAGEANIVDKLKQGATYGGRSYKLHLDGYDQTALFTGKGEQSARDSIFYYDEAILTAIRYKQFKITFSAKYDGHWDDPLLNLSRPMITNLLMDPFERQWGDLNRQYAEHKGWVLTPILGIIEQHLATFREFPVRQVGLSAQMGKTIEGIQSQILKIKQPN</sequence>
<dbReference type="Gene3D" id="3.30.1120.10">
    <property type="match status" value="1"/>
</dbReference>
<feature type="domain" description="Sulfatase N-terminal" evidence="3">
    <location>
        <begin position="27"/>
        <end position="354"/>
    </location>
</feature>
<feature type="region of interest" description="Disordered" evidence="1">
    <location>
        <begin position="161"/>
        <end position="193"/>
    </location>
</feature>
<proteinExistence type="predicted"/>
<keyword evidence="2" id="KW-0732">Signal</keyword>
<dbReference type="Pfam" id="PF00884">
    <property type="entry name" value="Sulfatase"/>
    <property type="match status" value="1"/>
</dbReference>
<organism evidence="4 5">
    <name type="scientific">Candidatus Methylumidiphilus alinenensis</name>
    <dbReference type="NCBI Taxonomy" id="2202197"/>
    <lineage>
        <taxon>Bacteria</taxon>
        <taxon>Pseudomonadati</taxon>
        <taxon>Pseudomonadota</taxon>
        <taxon>Gammaproteobacteria</taxon>
        <taxon>Methylococcales</taxon>
        <taxon>Candidatus Methylumidiphilus</taxon>
    </lineage>
</organism>
<dbReference type="PANTHER" id="PTHR43751">
    <property type="entry name" value="SULFATASE"/>
    <property type="match status" value="1"/>
</dbReference>
<dbReference type="AlphaFoldDB" id="A0A2W4SYN3"/>
<evidence type="ECO:0000313" key="4">
    <source>
        <dbReference type="EMBL" id="PZN75587.1"/>
    </source>
</evidence>